<gene>
    <name evidence="1" type="ordered locus">Ppro_0166</name>
</gene>
<evidence type="ECO:0000313" key="1">
    <source>
        <dbReference type="EMBL" id="ABK97802.1"/>
    </source>
</evidence>
<keyword evidence="2" id="KW-1185">Reference proteome</keyword>
<dbReference type="HOGENOM" id="CLU_1676196_0_0_7"/>
<protein>
    <submittedName>
        <fullName evidence="1">Uncharacterized protein</fullName>
    </submittedName>
</protein>
<name>A1AKD2_PELPD</name>
<sequence>MSRRIQDILRHDPRFNPDYAEPQNWEERTCLMGIRNRDLLRYTQGEFPRQGWGKDVPQNGTHPLFLVERIGNWGLRFIPCSSCDGDGDSGNAATCSFIRKDTLLLRTGKRMPKNTYLVHQFQVNLDVDNNVAGREHYFGVVPESGIVGNAHYAWEKP</sequence>
<proteinExistence type="predicted"/>
<dbReference type="RefSeq" id="WP_011734116.1">
    <property type="nucleotide sequence ID" value="NC_008609.1"/>
</dbReference>
<dbReference type="OrthoDB" id="5517263at2"/>
<dbReference type="STRING" id="338966.Ppro_0166"/>
<organism evidence="1 2">
    <name type="scientific">Pelobacter propionicus (strain DSM 2379 / NBRC 103807 / OttBd1)</name>
    <dbReference type="NCBI Taxonomy" id="338966"/>
    <lineage>
        <taxon>Bacteria</taxon>
        <taxon>Pseudomonadati</taxon>
        <taxon>Thermodesulfobacteriota</taxon>
        <taxon>Desulfuromonadia</taxon>
        <taxon>Desulfuromonadales</taxon>
        <taxon>Desulfuromonadaceae</taxon>
        <taxon>Pelobacter</taxon>
    </lineage>
</organism>
<reference evidence="1 2" key="1">
    <citation type="submission" date="2006-10" db="EMBL/GenBank/DDBJ databases">
        <title>Complete sequence of chromosome of Pelobacter propionicus DSM 2379.</title>
        <authorList>
            <consortium name="US DOE Joint Genome Institute"/>
            <person name="Copeland A."/>
            <person name="Lucas S."/>
            <person name="Lapidus A."/>
            <person name="Barry K."/>
            <person name="Detter J.C."/>
            <person name="Glavina del Rio T."/>
            <person name="Hammon N."/>
            <person name="Israni S."/>
            <person name="Dalin E."/>
            <person name="Tice H."/>
            <person name="Pitluck S."/>
            <person name="Saunders E."/>
            <person name="Brettin T."/>
            <person name="Bruce D."/>
            <person name="Han C."/>
            <person name="Tapia R."/>
            <person name="Schmutz J."/>
            <person name="Larimer F."/>
            <person name="Land M."/>
            <person name="Hauser L."/>
            <person name="Kyrpides N."/>
            <person name="Kim E."/>
            <person name="Lovley D."/>
            <person name="Richardson P."/>
        </authorList>
    </citation>
    <scope>NUCLEOTIDE SEQUENCE [LARGE SCALE GENOMIC DNA]</scope>
    <source>
        <strain evidence="2">DSM 2379 / NBRC 103807 / OttBd1</strain>
    </source>
</reference>
<evidence type="ECO:0000313" key="2">
    <source>
        <dbReference type="Proteomes" id="UP000006732"/>
    </source>
</evidence>
<accession>A1AKD2</accession>
<dbReference type="EMBL" id="CP000482">
    <property type="protein sequence ID" value="ABK97802.1"/>
    <property type="molecule type" value="Genomic_DNA"/>
</dbReference>
<dbReference type="AlphaFoldDB" id="A1AKD2"/>
<dbReference type="Proteomes" id="UP000006732">
    <property type="component" value="Chromosome"/>
</dbReference>
<dbReference type="KEGG" id="ppd:Ppro_0166"/>